<evidence type="ECO:0000256" key="12">
    <source>
        <dbReference type="RuleBase" id="RU003874"/>
    </source>
</evidence>
<evidence type="ECO:0000256" key="8">
    <source>
        <dbReference type="ARBA" id="ARBA00022967"/>
    </source>
</evidence>
<dbReference type="PROSITE" id="PS01312">
    <property type="entry name" value="SECA"/>
    <property type="match status" value="1"/>
</dbReference>
<gene>
    <name evidence="11 17" type="primary">secA</name>
    <name evidence="17" type="ORF">H9702_04180</name>
</gene>
<evidence type="ECO:0000256" key="1">
    <source>
        <dbReference type="ARBA" id="ARBA00007650"/>
    </source>
</evidence>
<keyword evidence="10 11" id="KW-0472">Membrane</keyword>
<comment type="caution">
    <text evidence="17">The sequence shown here is derived from an EMBL/GenBank/DDBJ whole genome shotgun (WGS) entry which is preliminary data.</text>
</comment>
<evidence type="ECO:0000313" key="17">
    <source>
        <dbReference type="EMBL" id="HJC36310.1"/>
    </source>
</evidence>
<comment type="catalytic activity">
    <reaction evidence="11">
        <text>ATP + H2O + cellular proteinSide 1 = ADP + phosphate + cellular proteinSide 2.</text>
        <dbReference type="EC" id="7.4.2.8"/>
    </reaction>
</comment>
<feature type="binding site" evidence="11">
    <location>
        <position position="85"/>
    </location>
    <ligand>
        <name>ATP</name>
        <dbReference type="ChEBI" id="CHEBI:30616"/>
    </ligand>
</feature>
<organism evidence="17 18">
    <name type="scientific">Candidatus Merdibacter merdavium</name>
    <dbReference type="NCBI Taxonomy" id="2838692"/>
    <lineage>
        <taxon>Bacteria</taxon>
        <taxon>Bacillati</taxon>
        <taxon>Bacillota</taxon>
        <taxon>Erysipelotrichia</taxon>
        <taxon>Erysipelotrichales</taxon>
        <taxon>Erysipelotrichaceae</taxon>
        <taxon>Merdibacter</taxon>
    </lineage>
</organism>
<dbReference type="InterPro" id="IPR000185">
    <property type="entry name" value="SecA"/>
</dbReference>
<dbReference type="PROSITE" id="PS51194">
    <property type="entry name" value="HELICASE_CTER"/>
    <property type="match status" value="1"/>
</dbReference>
<evidence type="ECO:0000256" key="6">
    <source>
        <dbReference type="ARBA" id="ARBA00022840"/>
    </source>
</evidence>
<keyword evidence="7 11" id="KW-0653">Protein transport</keyword>
<keyword evidence="4 11" id="KW-0963">Cytoplasm</keyword>
<evidence type="ECO:0000256" key="9">
    <source>
        <dbReference type="ARBA" id="ARBA00023010"/>
    </source>
</evidence>
<dbReference type="InterPro" id="IPR020937">
    <property type="entry name" value="SecA_CS"/>
</dbReference>
<evidence type="ECO:0000313" key="18">
    <source>
        <dbReference type="Proteomes" id="UP000823896"/>
    </source>
</evidence>
<comment type="similarity">
    <text evidence="1 11 12">Belongs to the SecA family.</text>
</comment>
<comment type="subcellular location">
    <subcellularLocation>
        <location evidence="11">Cell membrane</location>
        <topology evidence="11">Peripheral membrane protein</topology>
        <orientation evidence="11">Cytoplasmic side</orientation>
    </subcellularLocation>
    <subcellularLocation>
        <location evidence="11">Cytoplasm</location>
    </subcellularLocation>
    <text evidence="11">Distribution is 50-50.</text>
</comment>
<keyword evidence="6 11" id="KW-0067">ATP-binding</keyword>
<comment type="function">
    <text evidence="11">Part of the Sec protein translocase complex. Interacts with the SecYEG preprotein conducting channel. Has a central role in coupling the hydrolysis of ATP to the transfer of proteins into and across the cell membrane, serving as an ATP-driven molecular motor driving the stepwise translocation of polypeptide chains across the membrane.</text>
</comment>
<evidence type="ECO:0000256" key="3">
    <source>
        <dbReference type="ARBA" id="ARBA00022475"/>
    </source>
</evidence>
<dbReference type="PANTHER" id="PTHR30612:SF0">
    <property type="entry name" value="CHLOROPLAST PROTEIN-TRANSPORTING ATPASE"/>
    <property type="match status" value="1"/>
</dbReference>
<feature type="domain" description="Helicase ATP-binding" evidence="14">
    <location>
        <begin position="87"/>
        <end position="225"/>
    </location>
</feature>
<dbReference type="GO" id="GO:0065002">
    <property type="term" value="P:intracellular protein transmembrane transport"/>
    <property type="evidence" value="ECO:0007669"/>
    <property type="project" value="UniProtKB-UniRule"/>
</dbReference>
<dbReference type="InterPro" id="IPR036266">
    <property type="entry name" value="SecA_Wing/Scaffold_sf"/>
</dbReference>
<dbReference type="FunFam" id="3.40.50.300:FF:000429">
    <property type="entry name" value="Preprotein translocase subunit SecA"/>
    <property type="match status" value="1"/>
</dbReference>
<evidence type="ECO:0000256" key="10">
    <source>
        <dbReference type="ARBA" id="ARBA00023136"/>
    </source>
</evidence>
<dbReference type="CDD" id="cd18803">
    <property type="entry name" value="SF2_C_secA"/>
    <property type="match status" value="1"/>
</dbReference>
<evidence type="ECO:0000256" key="7">
    <source>
        <dbReference type="ARBA" id="ARBA00022927"/>
    </source>
</evidence>
<dbReference type="GO" id="GO:0031522">
    <property type="term" value="C:cell envelope Sec protein transport complex"/>
    <property type="evidence" value="ECO:0007669"/>
    <property type="project" value="TreeGrafter"/>
</dbReference>
<dbReference type="InterPro" id="IPR044722">
    <property type="entry name" value="SecA_SF2_C"/>
</dbReference>
<dbReference type="InterPro" id="IPR001650">
    <property type="entry name" value="Helicase_C-like"/>
</dbReference>
<dbReference type="GO" id="GO:0043952">
    <property type="term" value="P:protein transport by the Sec complex"/>
    <property type="evidence" value="ECO:0007669"/>
    <property type="project" value="TreeGrafter"/>
</dbReference>
<dbReference type="FunFam" id="3.90.1440.10:FF:000001">
    <property type="entry name" value="Preprotein translocase subunit SecA"/>
    <property type="match status" value="1"/>
</dbReference>
<dbReference type="NCBIfam" id="TIGR00963">
    <property type="entry name" value="secA"/>
    <property type="match status" value="1"/>
</dbReference>
<keyword evidence="2 11" id="KW-0813">Transport</keyword>
<evidence type="ECO:0000256" key="2">
    <source>
        <dbReference type="ARBA" id="ARBA00022448"/>
    </source>
</evidence>
<dbReference type="SUPFAM" id="SSF52540">
    <property type="entry name" value="P-loop containing nucleoside triphosphate hydrolases"/>
    <property type="match status" value="2"/>
</dbReference>
<dbReference type="HAMAP" id="MF_01382">
    <property type="entry name" value="SecA"/>
    <property type="match status" value="1"/>
</dbReference>
<comment type="subunit">
    <text evidence="11">Monomer and homodimer. Part of the essential Sec protein translocation apparatus which comprises SecA, SecYEG and auxiliary proteins SecDF. Other proteins may also be involved.</text>
</comment>
<keyword evidence="3 11" id="KW-1003">Cell membrane</keyword>
<dbReference type="GO" id="GO:0017038">
    <property type="term" value="P:protein import"/>
    <property type="evidence" value="ECO:0007669"/>
    <property type="project" value="InterPro"/>
</dbReference>
<proteinExistence type="inferred from homology"/>
<dbReference type="SUPFAM" id="SSF81767">
    <property type="entry name" value="Pre-protein crosslinking domain of SecA"/>
    <property type="match status" value="1"/>
</dbReference>
<feature type="domain" description="Helicase C-terminal" evidence="15">
    <location>
        <begin position="430"/>
        <end position="599"/>
    </location>
</feature>
<dbReference type="Gene3D" id="3.90.1440.10">
    <property type="entry name" value="SecA, preprotein cross-linking domain"/>
    <property type="match status" value="1"/>
</dbReference>
<keyword evidence="9 11" id="KW-0811">Translocation</keyword>
<dbReference type="PANTHER" id="PTHR30612">
    <property type="entry name" value="SECA INNER MEMBRANE COMPONENT OF SEC PROTEIN SECRETION SYSTEM"/>
    <property type="match status" value="1"/>
</dbReference>
<feature type="region of interest" description="Disordered" evidence="13">
    <location>
        <begin position="803"/>
        <end position="855"/>
    </location>
</feature>
<evidence type="ECO:0000259" key="16">
    <source>
        <dbReference type="PROSITE" id="PS51196"/>
    </source>
</evidence>
<keyword evidence="5 11" id="KW-0547">Nucleotide-binding</keyword>
<dbReference type="InterPro" id="IPR014018">
    <property type="entry name" value="SecA_motor_DEAD"/>
</dbReference>
<dbReference type="InterPro" id="IPR014001">
    <property type="entry name" value="Helicase_ATP-bd"/>
</dbReference>
<evidence type="ECO:0000256" key="11">
    <source>
        <dbReference type="HAMAP-Rule" id="MF_01382"/>
    </source>
</evidence>
<dbReference type="GO" id="GO:0008564">
    <property type="term" value="F:protein-exporting ATPase activity"/>
    <property type="evidence" value="ECO:0007669"/>
    <property type="project" value="UniProtKB-EC"/>
</dbReference>
<dbReference type="Pfam" id="PF21090">
    <property type="entry name" value="P-loop_SecA"/>
    <property type="match status" value="1"/>
</dbReference>
<dbReference type="CDD" id="cd17928">
    <property type="entry name" value="DEXDc_SecA"/>
    <property type="match status" value="1"/>
</dbReference>
<evidence type="ECO:0000259" key="15">
    <source>
        <dbReference type="PROSITE" id="PS51194"/>
    </source>
</evidence>
<protein>
    <recommendedName>
        <fullName evidence="11 12">Protein translocase subunit SecA</fullName>
        <ecNumber evidence="11">7.4.2.8</ecNumber>
    </recommendedName>
</protein>
<dbReference type="Pfam" id="PF07517">
    <property type="entry name" value="SecA_DEAD"/>
    <property type="match status" value="1"/>
</dbReference>
<evidence type="ECO:0000256" key="13">
    <source>
        <dbReference type="SAM" id="MobiDB-lite"/>
    </source>
</evidence>
<feature type="binding site" evidence="11">
    <location>
        <position position="508"/>
    </location>
    <ligand>
        <name>ATP</name>
        <dbReference type="ChEBI" id="CHEBI:30616"/>
    </ligand>
</feature>
<dbReference type="EMBL" id="DWWM01000024">
    <property type="protein sequence ID" value="HJC36310.1"/>
    <property type="molecule type" value="Genomic_DNA"/>
</dbReference>
<dbReference type="InterPro" id="IPR011115">
    <property type="entry name" value="SecA_DEAD"/>
</dbReference>
<dbReference type="Gene3D" id="3.40.50.300">
    <property type="entry name" value="P-loop containing nucleotide triphosphate hydrolases"/>
    <property type="match status" value="3"/>
</dbReference>
<feature type="compositionally biased region" description="Low complexity" evidence="13">
    <location>
        <begin position="803"/>
        <end position="840"/>
    </location>
</feature>
<evidence type="ECO:0000259" key="14">
    <source>
        <dbReference type="PROSITE" id="PS51192"/>
    </source>
</evidence>
<dbReference type="PRINTS" id="PR00906">
    <property type="entry name" value="SECA"/>
</dbReference>
<dbReference type="InterPro" id="IPR036670">
    <property type="entry name" value="SecA_X-link_sf"/>
</dbReference>
<dbReference type="NCBIfam" id="NF006630">
    <property type="entry name" value="PRK09200.1"/>
    <property type="match status" value="1"/>
</dbReference>
<dbReference type="SUPFAM" id="SSF81886">
    <property type="entry name" value="Helical scaffold and wing domains of SecA"/>
    <property type="match status" value="1"/>
</dbReference>
<reference evidence="17" key="2">
    <citation type="submission" date="2021-04" db="EMBL/GenBank/DDBJ databases">
        <authorList>
            <person name="Gilroy R."/>
        </authorList>
    </citation>
    <scope>NUCLEOTIDE SEQUENCE</scope>
    <source>
        <strain evidence="17">CHK187-11901</strain>
    </source>
</reference>
<dbReference type="EC" id="7.4.2.8" evidence="11"/>
<reference evidence="17" key="1">
    <citation type="journal article" date="2021" name="PeerJ">
        <title>Extensive microbial diversity within the chicken gut microbiome revealed by metagenomics and culture.</title>
        <authorList>
            <person name="Gilroy R."/>
            <person name="Ravi A."/>
            <person name="Getino M."/>
            <person name="Pursley I."/>
            <person name="Horton D.L."/>
            <person name="Alikhan N.F."/>
            <person name="Baker D."/>
            <person name="Gharbi K."/>
            <person name="Hall N."/>
            <person name="Watson M."/>
            <person name="Adriaenssens E.M."/>
            <person name="Foster-Nyarko E."/>
            <person name="Jarju S."/>
            <person name="Secka A."/>
            <person name="Antonio M."/>
            <person name="Oren A."/>
            <person name="Chaudhuri R.R."/>
            <person name="La Ragione R."/>
            <person name="Hildebrand F."/>
            <person name="Pallen M.J."/>
        </authorList>
    </citation>
    <scope>NUCLEOTIDE SEQUENCE</scope>
    <source>
        <strain evidence="17">CHK187-11901</strain>
    </source>
</reference>
<dbReference type="InterPro" id="IPR011116">
    <property type="entry name" value="SecA_Wing/Scaffold"/>
</dbReference>
<dbReference type="Pfam" id="PF07516">
    <property type="entry name" value="SecA_SW"/>
    <property type="match status" value="1"/>
</dbReference>
<feature type="domain" description="SecA family profile" evidence="16">
    <location>
        <begin position="1"/>
        <end position="586"/>
    </location>
</feature>
<dbReference type="Pfam" id="PF01043">
    <property type="entry name" value="SecA_PP_bind"/>
    <property type="match status" value="1"/>
</dbReference>
<evidence type="ECO:0000256" key="4">
    <source>
        <dbReference type="ARBA" id="ARBA00022490"/>
    </source>
</evidence>
<accession>A0A9D2NPT4</accession>
<sequence>MTNFLERLVNADKRTLAKIEKKAEEVMALAEEVEKLSQEEMIAKTNEFKERYSNGESLDSLLPEAFAMVREAARRVLNEYPYKVQIMGAIVMHQGDIAEMKTGEGKTLTATMCVYLNALAQKGVHVVTVNEYLAERDATWMGEVYRYLGLTVGVNKRELVAASKRAAYNCDITYTTNSELGFDYLRDNMVTDVKDRTQRPLWMAVVDEVDSILIDESRTPLIISGGKKKTANLYIQADQFVKRLKAPEYEMDERTGEKKLISGGYEIDEKTRQVMLSEDGVRAAERFFRVKNLYDVEHTQLVHHITQALRANYIMKNEVEYVVSEDQEIVIVDQFTGRLMKGRAYSDGLHQAIEAKEGVPIKEETTTLATITYQNFFRLYTKLAGMTGTAKTEEEEFLSTYNMRVIEIPTNRPIARIDYPDAIFATKKLKFQALANEVKELHEKGQPVLVGTIAVETSELVSGMLRKMHIPHEVLNAKNHAREAEIIAKAGQVGAVTIATNMAGRGTDIKLSEESRALGGLAVLGSERHESRRIDNQLRGRSGRQGDPGFSRFYVSLEDSLMVRFGGEKLNGLFNQLGDQQIESKMVTKSITQAQKRVEGYNFDMRKQLLEYDDVLRKQREIMYEQRNYVLENDDVHDIVKGMFDRVVSDIVGSNTDSAHRDSQINYTGVCEGLDMLGMREENRVLPDEIKGKDREATVKYCVDKIFGGYEKEIEPVRQQFMPFEKTVVLRNMDRNWIEHIDMMSKLRDGIHLRSYAQNNPLQAYVSEGYEMFEEMTERIAREIVFFLLKVRIERKSEEQIAAEQAAKAQAEAAAQQQAAEAQQQSTAPQETAEAPTEEAIVADTEPAEENGANE</sequence>
<dbReference type="InterPro" id="IPR027417">
    <property type="entry name" value="P-loop_NTPase"/>
</dbReference>
<feature type="binding site" evidence="11">
    <location>
        <begin position="103"/>
        <end position="107"/>
    </location>
    <ligand>
        <name>ATP</name>
        <dbReference type="ChEBI" id="CHEBI:30616"/>
    </ligand>
</feature>
<dbReference type="GO" id="GO:0005886">
    <property type="term" value="C:plasma membrane"/>
    <property type="evidence" value="ECO:0007669"/>
    <property type="project" value="UniProtKB-SubCell"/>
</dbReference>
<dbReference type="AlphaFoldDB" id="A0A9D2NPT4"/>
<name>A0A9D2NPT4_9FIRM</name>
<keyword evidence="8 11" id="KW-1278">Translocase</keyword>
<dbReference type="SMART" id="SM00958">
    <property type="entry name" value="SecA_PP_bind"/>
    <property type="match status" value="1"/>
</dbReference>
<dbReference type="SMART" id="SM00957">
    <property type="entry name" value="SecA_DEAD"/>
    <property type="match status" value="1"/>
</dbReference>
<dbReference type="GO" id="GO:0005524">
    <property type="term" value="F:ATP binding"/>
    <property type="evidence" value="ECO:0007669"/>
    <property type="project" value="UniProtKB-UniRule"/>
</dbReference>
<evidence type="ECO:0000256" key="5">
    <source>
        <dbReference type="ARBA" id="ARBA00022741"/>
    </source>
</evidence>
<dbReference type="GO" id="GO:0005829">
    <property type="term" value="C:cytosol"/>
    <property type="evidence" value="ECO:0007669"/>
    <property type="project" value="TreeGrafter"/>
</dbReference>
<dbReference type="PROSITE" id="PS51192">
    <property type="entry name" value="HELICASE_ATP_BIND_1"/>
    <property type="match status" value="1"/>
</dbReference>
<dbReference type="Proteomes" id="UP000823896">
    <property type="component" value="Unassembled WGS sequence"/>
</dbReference>
<dbReference type="PROSITE" id="PS51196">
    <property type="entry name" value="SECA_MOTOR_DEAD"/>
    <property type="match status" value="1"/>
</dbReference>
<dbReference type="InterPro" id="IPR011130">
    <property type="entry name" value="SecA_preprotein_X-link_dom"/>
</dbReference>
<dbReference type="GO" id="GO:0006605">
    <property type="term" value="P:protein targeting"/>
    <property type="evidence" value="ECO:0007669"/>
    <property type="project" value="UniProtKB-UniRule"/>
</dbReference>
<dbReference type="Gene3D" id="1.10.3060.10">
    <property type="entry name" value="Helical scaffold and wing domains of SecA"/>
    <property type="match status" value="1"/>
</dbReference>